<reference evidence="2" key="1">
    <citation type="submission" date="2021-08" db="EMBL/GenBank/DDBJ databases">
        <title>WGS assembly of Ceratopteris richardii.</title>
        <authorList>
            <person name="Marchant D.B."/>
            <person name="Chen G."/>
            <person name="Jenkins J."/>
            <person name="Shu S."/>
            <person name="Leebens-Mack J."/>
            <person name="Grimwood J."/>
            <person name="Schmutz J."/>
            <person name="Soltis P."/>
            <person name="Soltis D."/>
            <person name="Chen Z.-H."/>
        </authorList>
    </citation>
    <scope>NUCLEOTIDE SEQUENCE</scope>
    <source>
        <strain evidence="2">Whitten #5841</strain>
        <tissue evidence="2">Leaf</tissue>
    </source>
</reference>
<organism evidence="2 3">
    <name type="scientific">Ceratopteris richardii</name>
    <name type="common">Triangle waterfern</name>
    <dbReference type="NCBI Taxonomy" id="49495"/>
    <lineage>
        <taxon>Eukaryota</taxon>
        <taxon>Viridiplantae</taxon>
        <taxon>Streptophyta</taxon>
        <taxon>Embryophyta</taxon>
        <taxon>Tracheophyta</taxon>
        <taxon>Polypodiopsida</taxon>
        <taxon>Polypodiidae</taxon>
        <taxon>Polypodiales</taxon>
        <taxon>Pteridineae</taxon>
        <taxon>Pteridaceae</taxon>
        <taxon>Parkerioideae</taxon>
        <taxon>Ceratopteris</taxon>
    </lineage>
</organism>
<name>A0A8T2SJA8_CERRI</name>
<keyword evidence="1" id="KW-0812">Transmembrane</keyword>
<keyword evidence="1" id="KW-0472">Membrane</keyword>
<dbReference type="AlphaFoldDB" id="A0A8T2SJA8"/>
<protein>
    <submittedName>
        <fullName evidence="2">Uncharacterized protein</fullName>
    </submittedName>
</protein>
<dbReference type="EMBL" id="CM035425">
    <property type="protein sequence ID" value="KAH7332034.1"/>
    <property type="molecule type" value="Genomic_DNA"/>
</dbReference>
<proteinExistence type="predicted"/>
<keyword evidence="1" id="KW-1133">Transmembrane helix</keyword>
<gene>
    <name evidence="2" type="ORF">KP509_20G064800</name>
</gene>
<keyword evidence="3" id="KW-1185">Reference proteome</keyword>
<evidence type="ECO:0000256" key="1">
    <source>
        <dbReference type="SAM" id="Phobius"/>
    </source>
</evidence>
<comment type="caution">
    <text evidence="2">The sequence shown here is derived from an EMBL/GenBank/DDBJ whole genome shotgun (WGS) entry which is preliminary data.</text>
</comment>
<accession>A0A8T2SJA8</accession>
<dbReference type="Proteomes" id="UP000825935">
    <property type="component" value="Chromosome 20"/>
</dbReference>
<feature type="transmembrane region" description="Helical" evidence="1">
    <location>
        <begin position="43"/>
        <end position="71"/>
    </location>
</feature>
<evidence type="ECO:0000313" key="3">
    <source>
        <dbReference type="Proteomes" id="UP000825935"/>
    </source>
</evidence>
<sequence length="93" mass="11162">MMNFTIKSILYVGVTLVMARIEDHNWNVFNMRQSMVLLSMHHHLVNVIMLGNTCSMMMMMMIFLIMLIYLVHVMDLLFINYKQRFLEILYLLV</sequence>
<evidence type="ECO:0000313" key="2">
    <source>
        <dbReference type="EMBL" id="KAH7332034.1"/>
    </source>
</evidence>